<dbReference type="InterPro" id="IPR050624">
    <property type="entry name" value="HTH-type_Tx_Regulator"/>
</dbReference>
<reference evidence="4" key="1">
    <citation type="journal article" date="2014" name="Genome Announc.">
        <title>Draft Genome Sequences of Two Lactobacillus Strains, L. farraginis JCM 14108T and L. composti JCM 14202T, Isolated from Compost of Distilled Shochu Residue.</title>
        <authorList>
            <person name="Yuki M."/>
            <person name="Oshima K."/>
            <person name="Suda W."/>
            <person name="Kitahara M."/>
            <person name="Kitamura K."/>
            <person name="Iida T."/>
            <person name="Hattori M."/>
            <person name="Ohkuma M."/>
        </authorList>
    </citation>
    <scope>NUCLEOTIDE SEQUENCE [LARGE SCALE GENOMIC DNA]</scope>
    <source>
        <strain evidence="4">JCM 14108</strain>
    </source>
</reference>
<evidence type="ECO:0000259" key="3">
    <source>
        <dbReference type="PROSITE" id="PS50977"/>
    </source>
</evidence>
<dbReference type="Pfam" id="PF00440">
    <property type="entry name" value="TetR_N"/>
    <property type="match status" value="1"/>
</dbReference>
<sequence>MAGKTNHTKADIIALTIREIKENGAASISLRKLLAKLHLTTGSFYKHFDNKDDLFRTVTAILSERISQLARQATNGNTQKTPLIRLVDLGEFIIMQFKQQPNLMTFLFFNHSIQNLYRNGAIDQFPLLIDTRKLIEIIINTYPTNDSEDTLFIKVWAFIQGYAILIQSGVVQYNRNLLLTTAKQMIGDNLK</sequence>
<dbReference type="PANTHER" id="PTHR43479">
    <property type="entry name" value="ACREF/ENVCD OPERON REPRESSOR-RELATED"/>
    <property type="match status" value="1"/>
</dbReference>
<evidence type="ECO:0000313" key="7">
    <source>
        <dbReference type="Proteomes" id="UP000051966"/>
    </source>
</evidence>
<evidence type="ECO:0000313" key="6">
    <source>
        <dbReference type="Proteomes" id="UP000019488"/>
    </source>
</evidence>
<dbReference type="EMBL" id="AZFY01000154">
    <property type="protein sequence ID" value="KRM01120.1"/>
    <property type="molecule type" value="Genomic_DNA"/>
</dbReference>
<dbReference type="Proteomes" id="UP000051966">
    <property type="component" value="Unassembled WGS sequence"/>
</dbReference>
<dbReference type="PROSITE" id="PS50977">
    <property type="entry name" value="HTH_TETR_2"/>
    <property type="match status" value="1"/>
</dbReference>
<dbReference type="PANTHER" id="PTHR43479:SF20">
    <property type="entry name" value="HTH TETR-TYPE DOMAIN-CONTAINING PROTEIN"/>
    <property type="match status" value="1"/>
</dbReference>
<dbReference type="Gene3D" id="1.10.357.10">
    <property type="entry name" value="Tetracycline Repressor, domain 2"/>
    <property type="match status" value="1"/>
</dbReference>
<dbReference type="RefSeq" id="WP_081759880.1">
    <property type="nucleotide sequence ID" value="NZ_AZFY01000154.1"/>
</dbReference>
<dbReference type="EMBL" id="BAKI01000022">
    <property type="protein sequence ID" value="GAF37008.1"/>
    <property type="molecule type" value="Genomic_DNA"/>
</dbReference>
<dbReference type="InterPro" id="IPR009057">
    <property type="entry name" value="Homeodomain-like_sf"/>
</dbReference>
<feature type="domain" description="HTH tetR-type" evidence="3">
    <location>
        <begin position="6"/>
        <end position="66"/>
    </location>
</feature>
<dbReference type="PATRIC" id="fig|1423743.5.peg.1847"/>
<dbReference type="AlphaFoldDB" id="X0PB94"/>
<proteinExistence type="predicted"/>
<dbReference type="Proteomes" id="UP000019488">
    <property type="component" value="Unassembled WGS sequence"/>
</dbReference>
<organism evidence="4 6">
    <name type="scientific">Lentilactobacillus farraginis DSM 18382 = JCM 14108</name>
    <dbReference type="NCBI Taxonomy" id="1423743"/>
    <lineage>
        <taxon>Bacteria</taxon>
        <taxon>Bacillati</taxon>
        <taxon>Bacillota</taxon>
        <taxon>Bacilli</taxon>
        <taxon>Lactobacillales</taxon>
        <taxon>Lactobacillaceae</taxon>
        <taxon>Lentilactobacillus</taxon>
    </lineage>
</organism>
<evidence type="ECO:0000313" key="5">
    <source>
        <dbReference type="EMBL" id="KRM01120.1"/>
    </source>
</evidence>
<name>X0PB94_9LACO</name>
<dbReference type="STRING" id="1423743.FD41_GL001789"/>
<keyword evidence="1 2" id="KW-0238">DNA-binding</keyword>
<protein>
    <submittedName>
        <fullName evidence="4 5">Transcriptional regulator</fullName>
    </submittedName>
</protein>
<accession>X0PB94</accession>
<evidence type="ECO:0000256" key="1">
    <source>
        <dbReference type="ARBA" id="ARBA00023125"/>
    </source>
</evidence>
<dbReference type="InterPro" id="IPR001647">
    <property type="entry name" value="HTH_TetR"/>
</dbReference>
<dbReference type="OrthoDB" id="9179041at2"/>
<comment type="caution">
    <text evidence="4">The sequence shown here is derived from an EMBL/GenBank/DDBJ whole genome shotgun (WGS) entry which is preliminary data.</text>
</comment>
<evidence type="ECO:0000256" key="2">
    <source>
        <dbReference type="PROSITE-ProRule" id="PRU00335"/>
    </source>
</evidence>
<dbReference type="SUPFAM" id="SSF46689">
    <property type="entry name" value="Homeodomain-like"/>
    <property type="match status" value="1"/>
</dbReference>
<reference evidence="5 7" key="2">
    <citation type="journal article" date="2015" name="Genome Announc.">
        <title>Expanding the biotechnology potential of lactobacilli through comparative genomics of 213 strains and associated genera.</title>
        <authorList>
            <person name="Sun Z."/>
            <person name="Harris H.M."/>
            <person name="McCann A."/>
            <person name="Guo C."/>
            <person name="Argimon S."/>
            <person name="Zhang W."/>
            <person name="Yang X."/>
            <person name="Jeffery I.B."/>
            <person name="Cooney J.C."/>
            <person name="Kagawa T.F."/>
            <person name="Liu W."/>
            <person name="Song Y."/>
            <person name="Salvetti E."/>
            <person name="Wrobel A."/>
            <person name="Rasinkangas P."/>
            <person name="Parkhill J."/>
            <person name="Rea M.C."/>
            <person name="O'Sullivan O."/>
            <person name="Ritari J."/>
            <person name="Douillard F.P."/>
            <person name="Paul Ross R."/>
            <person name="Yang R."/>
            <person name="Briner A.E."/>
            <person name="Felis G.E."/>
            <person name="de Vos W.M."/>
            <person name="Barrangou R."/>
            <person name="Klaenhammer T.R."/>
            <person name="Caufield P.W."/>
            <person name="Cui Y."/>
            <person name="Zhang H."/>
            <person name="O'Toole P.W."/>
        </authorList>
    </citation>
    <scope>NUCLEOTIDE SEQUENCE [LARGE SCALE GENOMIC DNA]</scope>
    <source>
        <strain evidence="5 7">DSM 18382</strain>
    </source>
</reference>
<keyword evidence="7" id="KW-1185">Reference proteome</keyword>
<dbReference type="GO" id="GO:0003677">
    <property type="term" value="F:DNA binding"/>
    <property type="evidence" value="ECO:0007669"/>
    <property type="project" value="UniProtKB-UniRule"/>
</dbReference>
<gene>
    <name evidence="5" type="ORF">FD41_GL001789</name>
    <name evidence="4" type="ORF">JCM14108_2007</name>
</gene>
<feature type="DNA-binding region" description="H-T-H motif" evidence="2">
    <location>
        <begin position="29"/>
        <end position="48"/>
    </location>
</feature>
<evidence type="ECO:0000313" key="4">
    <source>
        <dbReference type="EMBL" id="GAF37008.1"/>
    </source>
</evidence>